<dbReference type="EMBL" id="CP136863">
    <property type="protein sequence ID" value="WOJ91770.1"/>
    <property type="molecule type" value="Genomic_DNA"/>
</dbReference>
<name>A0ABZ0HZL0_9HYPH</name>
<dbReference type="NCBIfam" id="NF038220">
    <property type="entry name" value="IcmT_TraK"/>
    <property type="match status" value="1"/>
</dbReference>
<dbReference type="InterPro" id="IPR047756">
    <property type="entry name" value="IcmT-like"/>
</dbReference>
<evidence type="ECO:0000313" key="2">
    <source>
        <dbReference type="EMBL" id="WOJ91770.1"/>
    </source>
</evidence>
<keyword evidence="2" id="KW-0614">Plasmid</keyword>
<keyword evidence="1" id="KW-1133">Transmembrane helix</keyword>
<evidence type="ECO:0000256" key="1">
    <source>
        <dbReference type="SAM" id="Phobius"/>
    </source>
</evidence>
<organism evidence="2 3">
    <name type="scientific">Methylocapsa polymorpha</name>
    <dbReference type="NCBI Taxonomy" id="3080828"/>
    <lineage>
        <taxon>Bacteria</taxon>
        <taxon>Pseudomonadati</taxon>
        <taxon>Pseudomonadota</taxon>
        <taxon>Alphaproteobacteria</taxon>
        <taxon>Hyphomicrobiales</taxon>
        <taxon>Beijerinckiaceae</taxon>
        <taxon>Methylocapsa</taxon>
    </lineage>
</organism>
<geneLocation type="plasmid" evidence="2 3">
    <name>pRX1</name>
</geneLocation>
<sequence length="82" mass="9528">MWRNTAMPVKILILDARACFPALTFVVYWSWATFYIALGGVAFFLVTSWFGLTVPSMLRLIRRWLVGPVRPAVPTWKRRRLA</sequence>
<dbReference type="RefSeq" id="WP_318655196.1">
    <property type="nucleotide sequence ID" value="NZ_CP136863.1"/>
</dbReference>
<reference evidence="2 3" key="1">
    <citation type="submission" date="2023-10" db="EMBL/GenBank/DDBJ databases">
        <title>Novel methanotroph of the genus Methylocapsa from a subarctic wetland.</title>
        <authorList>
            <person name="Belova S.E."/>
            <person name="Oshkin I.Y."/>
            <person name="Miroshnikov K."/>
            <person name="Dedysh S.N."/>
        </authorList>
    </citation>
    <scope>NUCLEOTIDE SEQUENCE [LARGE SCALE GENOMIC DNA]</scope>
    <source>
        <strain evidence="2 3">RX1</strain>
        <plasmid evidence="2 3">pRX1</plasmid>
    </source>
</reference>
<dbReference type="Proteomes" id="UP001626536">
    <property type="component" value="Plasmid pRX1"/>
</dbReference>
<protein>
    <submittedName>
        <fullName evidence="2">IcmT/TraK family protein</fullName>
    </submittedName>
</protein>
<gene>
    <name evidence="2" type="primary">icmT</name>
    <name evidence="2" type="ORF">RZS28_18755</name>
</gene>
<evidence type="ECO:0000313" key="3">
    <source>
        <dbReference type="Proteomes" id="UP001626536"/>
    </source>
</evidence>
<keyword evidence="3" id="KW-1185">Reference proteome</keyword>
<accession>A0ABZ0HZL0</accession>
<proteinExistence type="predicted"/>
<keyword evidence="1" id="KW-0812">Transmembrane</keyword>
<feature type="transmembrane region" description="Helical" evidence="1">
    <location>
        <begin position="35"/>
        <end position="54"/>
    </location>
</feature>
<keyword evidence="1" id="KW-0472">Membrane</keyword>